<gene>
    <name evidence="3" type="ORF">EHS24_002153</name>
</gene>
<proteinExistence type="inferred from homology"/>
<dbReference type="EMBL" id="RSCE01000012">
    <property type="protein sequence ID" value="RSH78428.1"/>
    <property type="molecule type" value="Genomic_DNA"/>
</dbReference>
<protein>
    <recommendedName>
        <fullName evidence="2">Amidohydrolase 3 domain-containing protein</fullName>
    </recommendedName>
</protein>
<dbReference type="RefSeq" id="XP_028473575.1">
    <property type="nucleotide sequence ID" value="XM_028617897.1"/>
</dbReference>
<keyword evidence="4" id="KW-1185">Reference proteome</keyword>
<dbReference type="InterPro" id="IPR050378">
    <property type="entry name" value="Metallo-dep_Hydrolases_sf"/>
</dbReference>
<dbReference type="PANTHER" id="PTHR11647">
    <property type="entry name" value="HYDRANTOINASE/DIHYDROPYRIMIDINASE FAMILY MEMBER"/>
    <property type="match status" value="1"/>
</dbReference>
<evidence type="ECO:0000256" key="1">
    <source>
        <dbReference type="ARBA" id="ARBA00008829"/>
    </source>
</evidence>
<name>A0A427XHV2_9TREE</name>
<dbReference type="SUPFAM" id="SSF51556">
    <property type="entry name" value="Metallo-dependent hydrolases"/>
    <property type="match status" value="1"/>
</dbReference>
<dbReference type="AlphaFoldDB" id="A0A427XHV2"/>
<dbReference type="SUPFAM" id="SSF51338">
    <property type="entry name" value="Composite domain of metallo-dependent hydrolases"/>
    <property type="match status" value="1"/>
</dbReference>
<dbReference type="InterPro" id="IPR032466">
    <property type="entry name" value="Metal_Hydrolase"/>
</dbReference>
<dbReference type="OrthoDB" id="194468at2759"/>
<evidence type="ECO:0000313" key="3">
    <source>
        <dbReference type="EMBL" id="RSH78428.1"/>
    </source>
</evidence>
<evidence type="ECO:0000259" key="2">
    <source>
        <dbReference type="Pfam" id="PF07969"/>
    </source>
</evidence>
<dbReference type="Gene3D" id="3.20.20.140">
    <property type="entry name" value="Metal-dependent hydrolases"/>
    <property type="match status" value="2"/>
</dbReference>
<dbReference type="Proteomes" id="UP000279236">
    <property type="component" value="Unassembled WGS sequence"/>
</dbReference>
<dbReference type="PANTHER" id="PTHR11647:SF1">
    <property type="entry name" value="COLLAPSIN RESPONSE MEDIATOR PROTEIN"/>
    <property type="match status" value="1"/>
</dbReference>
<dbReference type="GeneID" id="39586696"/>
<feature type="domain" description="Amidohydrolase 3" evidence="2">
    <location>
        <begin position="72"/>
        <end position="553"/>
    </location>
</feature>
<dbReference type="STRING" id="105984.A0A427XHV2"/>
<evidence type="ECO:0000313" key="4">
    <source>
        <dbReference type="Proteomes" id="UP000279236"/>
    </source>
</evidence>
<dbReference type="InterPro" id="IPR013108">
    <property type="entry name" value="Amidohydro_3"/>
</dbReference>
<reference evidence="3 4" key="1">
    <citation type="submission" date="2018-11" db="EMBL/GenBank/DDBJ databases">
        <title>Genome sequence of Apiotrichum porosum DSM 27194.</title>
        <authorList>
            <person name="Aliyu H."/>
            <person name="Gorte O."/>
            <person name="Ochsenreither K."/>
        </authorList>
    </citation>
    <scope>NUCLEOTIDE SEQUENCE [LARGE SCALE GENOMIC DNA]</scope>
    <source>
        <strain evidence="3 4">DSM 27194</strain>
    </source>
</reference>
<accession>A0A427XHV2</accession>
<dbReference type="CDD" id="cd01297">
    <property type="entry name" value="D-aminoacylase"/>
    <property type="match status" value="1"/>
</dbReference>
<dbReference type="Pfam" id="PF07969">
    <property type="entry name" value="Amidohydro_3"/>
    <property type="match status" value="1"/>
</dbReference>
<dbReference type="InterPro" id="IPR011059">
    <property type="entry name" value="Metal-dep_hydrolase_composite"/>
</dbReference>
<comment type="similarity">
    <text evidence="1">Belongs to the metallo-dependent hydrolases superfamily. Hydantoinase/dihydropyrimidinase family.</text>
</comment>
<dbReference type="GO" id="GO:0016810">
    <property type="term" value="F:hydrolase activity, acting on carbon-nitrogen (but not peptide) bonds"/>
    <property type="evidence" value="ECO:0007669"/>
    <property type="project" value="InterPro"/>
</dbReference>
<comment type="caution">
    <text evidence="3">The sequence shown here is derived from an EMBL/GenBank/DDBJ whole genome shotgun (WGS) entry which is preliminary data.</text>
</comment>
<organism evidence="3 4">
    <name type="scientific">Apiotrichum porosum</name>
    <dbReference type="NCBI Taxonomy" id="105984"/>
    <lineage>
        <taxon>Eukaryota</taxon>
        <taxon>Fungi</taxon>
        <taxon>Dikarya</taxon>
        <taxon>Basidiomycota</taxon>
        <taxon>Agaricomycotina</taxon>
        <taxon>Tremellomycetes</taxon>
        <taxon>Trichosporonales</taxon>
        <taxon>Trichosporonaceae</taxon>
        <taxon>Apiotrichum</taxon>
    </lineage>
</organism>
<sequence length="582" mass="62727">MAALATPPPAPPPPPYDSPPLFFESATVVSGEPGEEPYVADVLVRDGVIVRIAREADWQGTTTQPPPPADARVVDARGHFLCPGFIDMHAHSDLYLLTSPDHAPKITQGVTTEVVGQDGIAYAPVRTRTQMDAIRAQIAGWNGNPSDEECSRPPLKDMGMFEWRSVREYLDTLERCRPATNVAYLVPQGNLRLLACGPYDGVATPEEVNDQVALLRNAMAEGAVGMSSGLTYTPGMYATTSELAVLCTALAREFPGSYYAPHHRSYGHKALESYAEMLHLAATTGCSVHLTHATMNFAENKGRAPELLAMVDTAREAGSHITLDTYPYLPGCTTLSALLPSWASAGGPVETLARLRDEATREKIRIAVEVTGCDGGHGIPTNWDEIEIGSTRHPDLCGMSGRRVADVARTTARLPIEVFFDVLVKDELSTACLMHIGNEENVRAIMLHSTHMGGSDGILHGDTLHPRAWGTFPRFIGYYARDMGMTTVPEMVEHLTSRAAKRLGIYPHRGVVAVGSAADLVLFNPVTVRDTSTHAEPKRAADGVRFVLVNGHVALDEGKMTGARAGRTLRRRADGKVTAGGA</sequence>